<evidence type="ECO:0000313" key="2">
    <source>
        <dbReference type="EMBL" id="HFK98753.1"/>
    </source>
</evidence>
<dbReference type="InterPro" id="IPR036178">
    <property type="entry name" value="Formintransfe-cycloase-like_sf"/>
</dbReference>
<sequence>MQELTRLPLDAFLDELASENPVPGGGSVAALAGALAAALTTMVARLTLGKEKFKDRWAALEPVEKHAAPLIRTFQTLVQQDADAYRAVVESFRLPAHTAEEKAARTEAMQKAFKEAARVPLETLVTLERLLDDAAQALRSGTPNAASDAGAAVQMIRAGAVIAAYNVWINLPSIQDPVFVSQARTTVDAALQKIEDVAAQCHATLVQKLTP</sequence>
<dbReference type="SUPFAM" id="SSF101262">
    <property type="entry name" value="Methenyltetrahydrofolate cyclohydrolase-like"/>
    <property type="match status" value="1"/>
</dbReference>
<organism evidence="2">
    <name type="scientific">Desulfacinum infernum</name>
    <dbReference type="NCBI Taxonomy" id="35837"/>
    <lineage>
        <taxon>Bacteria</taxon>
        <taxon>Pseudomonadati</taxon>
        <taxon>Thermodesulfobacteriota</taxon>
        <taxon>Syntrophobacteria</taxon>
        <taxon>Syntrophobacterales</taxon>
        <taxon>Syntrophobacteraceae</taxon>
        <taxon>Desulfacinum</taxon>
    </lineage>
</organism>
<evidence type="ECO:0000259" key="1">
    <source>
        <dbReference type="Pfam" id="PF04961"/>
    </source>
</evidence>
<protein>
    <submittedName>
        <fullName evidence="2">Methenyltetrahydrofolate cyclohydrolase</fullName>
    </submittedName>
</protein>
<feature type="domain" description="Cyclodeaminase/cyclohydrolase" evidence="1">
    <location>
        <begin position="9"/>
        <end position="188"/>
    </location>
</feature>
<proteinExistence type="predicted"/>
<dbReference type="Pfam" id="PF04961">
    <property type="entry name" value="FTCD_C"/>
    <property type="match status" value="1"/>
</dbReference>
<dbReference type="AlphaFoldDB" id="A0A832EL25"/>
<accession>A0A832EL25</accession>
<dbReference type="Gene3D" id="1.20.120.680">
    <property type="entry name" value="Formiminotetrahydrofolate cyclodeaminase monomer, up-and-down helical bundle"/>
    <property type="match status" value="1"/>
</dbReference>
<dbReference type="EMBL" id="DSTK01000041">
    <property type="protein sequence ID" value="HFK98753.1"/>
    <property type="molecule type" value="Genomic_DNA"/>
</dbReference>
<comment type="caution">
    <text evidence="2">The sequence shown here is derived from an EMBL/GenBank/DDBJ whole genome shotgun (WGS) entry which is preliminary data.</text>
</comment>
<name>A0A832EL25_9BACT</name>
<dbReference type="GO" id="GO:0016787">
    <property type="term" value="F:hydrolase activity"/>
    <property type="evidence" value="ECO:0007669"/>
    <property type="project" value="UniProtKB-KW"/>
</dbReference>
<dbReference type="InterPro" id="IPR007044">
    <property type="entry name" value="Cyclodeamin/CycHdrlase"/>
</dbReference>
<reference evidence="2" key="1">
    <citation type="journal article" date="2020" name="mSystems">
        <title>Genome- and Community-Level Interaction Insights into Carbon Utilization and Element Cycling Functions of Hydrothermarchaeota in Hydrothermal Sediment.</title>
        <authorList>
            <person name="Zhou Z."/>
            <person name="Liu Y."/>
            <person name="Xu W."/>
            <person name="Pan J."/>
            <person name="Luo Z.H."/>
            <person name="Li M."/>
        </authorList>
    </citation>
    <scope>NUCLEOTIDE SEQUENCE [LARGE SCALE GENOMIC DNA]</scope>
    <source>
        <strain evidence="2">SpSt-456</strain>
    </source>
</reference>
<gene>
    <name evidence="2" type="ORF">ENS06_15690</name>
</gene>
<keyword evidence="2" id="KW-0378">Hydrolase</keyword>